<evidence type="ECO:0008006" key="3">
    <source>
        <dbReference type="Google" id="ProtNLM"/>
    </source>
</evidence>
<proteinExistence type="predicted"/>
<comment type="caution">
    <text evidence="1">The sequence shown here is derived from an EMBL/GenBank/DDBJ whole genome shotgun (WGS) entry which is preliminary data.</text>
</comment>
<accession>A0A553HNB7</accession>
<dbReference type="EMBL" id="VFLP01000067">
    <property type="protein sequence ID" value="TRX89452.1"/>
    <property type="molecule type" value="Genomic_DNA"/>
</dbReference>
<sequence length="393" mass="45191">MTNGTKRFHTKSRNCDCQGPICSNCQRRNEFCDYLRDYDPQSPQLEAFRRQRQIALSQSNHASLPMKIETFMDENLCLSSYVDLAVSLDYSPISAKERELLAHTTAFFLRTDRAPFTLTQGDSSYTRRSLGYLLPTISSLCAIHRAVQRQSESSDTYVKAVKHHITASTRFRHAERGIHEGNWLPILMFGVGHIMFNFAAAQFMPDCDFDLLDIFHVLRGTAEIGDQIGVFLEKSKLRIILENRRRDIDKVSALDDITQAIDRLSQAKHPDNTSEPTRTHCDHAVETLKWWARFVRGTPTNWKQFMLWPASVTDGFVTALREKQPVALLIYIYWCVVMHSAPTRWYANGWHQRVTAAAMSYIGPEYLALLEWPRLALNLPLVTDTRLQASLRF</sequence>
<dbReference type="PANTHER" id="PTHR47784">
    <property type="entry name" value="STEROL UPTAKE CONTROL PROTEIN 2"/>
    <property type="match status" value="1"/>
</dbReference>
<evidence type="ECO:0000313" key="2">
    <source>
        <dbReference type="Proteomes" id="UP000319160"/>
    </source>
</evidence>
<gene>
    <name evidence="1" type="ORF">FHL15_009621</name>
</gene>
<dbReference type="InterPro" id="IPR053157">
    <property type="entry name" value="Sterol_Uptake_Regulator"/>
</dbReference>
<dbReference type="STRING" id="2512241.A0A553HNB7"/>
<dbReference type="AlphaFoldDB" id="A0A553HNB7"/>
<dbReference type="GO" id="GO:0001228">
    <property type="term" value="F:DNA-binding transcription activator activity, RNA polymerase II-specific"/>
    <property type="evidence" value="ECO:0007669"/>
    <property type="project" value="TreeGrafter"/>
</dbReference>
<protein>
    <recommendedName>
        <fullName evidence="3">Zn(2)-C6 fungal-type domain-containing protein</fullName>
    </recommendedName>
</protein>
<dbReference type="PANTHER" id="PTHR47784:SF5">
    <property type="entry name" value="STEROL UPTAKE CONTROL PROTEIN 2"/>
    <property type="match status" value="1"/>
</dbReference>
<dbReference type="Proteomes" id="UP000319160">
    <property type="component" value="Unassembled WGS sequence"/>
</dbReference>
<dbReference type="OrthoDB" id="3546279at2759"/>
<evidence type="ECO:0000313" key="1">
    <source>
        <dbReference type="EMBL" id="TRX89452.1"/>
    </source>
</evidence>
<keyword evidence="2" id="KW-1185">Reference proteome</keyword>
<organism evidence="1 2">
    <name type="scientific">Xylaria flabelliformis</name>
    <dbReference type="NCBI Taxonomy" id="2512241"/>
    <lineage>
        <taxon>Eukaryota</taxon>
        <taxon>Fungi</taxon>
        <taxon>Dikarya</taxon>
        <taxon>Ascomycota</taxon>
        <taxon>Pezizomycotina</taxon>
        <taxon>Sordariomycetes</taxon>
        <taxon>Xylariomycetidae</taxon>
        <taxon>Xylariales</taxon>
        <taxon>Xylariaceae</taxon>
        <taxon>Xylaria</taxon>
    </lineage>
</organism>
<reference evidence="2" key="1">
    <citation type="submission" date="2019-06" db="EMBL/GenBank/DDBJ databases">
        <title>Draft genome sequence of the griseofulvin-producing fungus Xylaria cubensis strain G536.</title>
        <authorList>
            <person name="Mead M.E."/>
            <person name="Raja H.A."/>
            <person name="Steenwyk J.L."/>
            <person name="Knowles S.L."/>
            <person name="Oberlies N.H."/>
            <person name="Rokas A."/>
        </authorList>
    </citation>
    <scope>NUCLEOTIDE SEQUENCE [LARGE SCALE GENOMIC DNA]</scope>
    <source>
        <strain evidence="2">G536</strain>
    </source>
</reference>
<name>A0A553HNB7_9PEZI</name>